<dbReference type="AlphaFoldDB" id="A0AAE4GC61"/>
<comment type="caution">
    <text evidence="1">The sequence shown here is derived from an EMBL/GenBank/DDBJ whole genome shotgun (WGS) entry which is preliminary data.</text>
</comment>
<gene>
    <name evidence="1" type="ORF">RJN63_17820</name>
</gene>
<reference evidence="1" key="1">
    <citation type="submission" date="2023-02" db="EMBL/GenBank/DDBJ databases">
        <title>Description of Herbaspirillum huttiense subsp. nephrolepsisexaltata and Herbaspirillum huttiense subsp. lycopersicon.</title>
        <authorList>
            <person name="Poudel M."/>
            <person name="Sharma A."/>
            <person name="Goss E."/>
            <person name="Tapia J.H."/>
            <person name="Harmon C.M."/>
            <person name="Jones J.B."/>
        </authorList>
    </citation>
    <scope>NUCLEOTIDE SEQUENCE</scope>
    <source>
        <strain evidence="1">NC40101</strain>
    </source>
</reference>
<sequence>MIAEIIVQMIKENDEVAFLSLSLIQHFGEDCAAVAAAYRRSRAGQGRTGRCRSAAVSRSSG</sequence>
<dbReference type="RefSeq" id="WP_259433822.1">
    <property type="nucleotide sequence ID" value="NZ_JAVLSM010000010.1"/>
</dbReference>
<name>A0AAE4GC61_9BURK</name>
<accession>A0AAE4GC61</accession>
<protein>
    <submittedName>
        <fullName evidence="1">Uncharacterized protein</fullName>
    </submittedName>
</protein>
<organism evidence="1">
    <name type="scientific">Herbaspirillum huttiense subsp. nephrolepidis</name>
    <dbReference type="NCBI Taxonomy" id="3075126"/>
    <lineage>
        <taxon>Bacteria</taxon>
        <taxon>Pseudomonadati</taxon>
        <taxon>Pseudomonadota</taxon>
        <taxon>Betaproteobacteria</taxon>
        <taxon>Burkholderiales</taxon>
        <taxon>Oxalobacteraceae</taxon>
        <taxon>Herbaspirillum</taxon>
    </lineage>
</organism>
<dbReference type="EMBL" id="JAVRAA010000009">
    <property type="protein sequence ID" value="MDT0338703.1"/>
    <property type="molecule type" value="Genomic_DNA"/>
</dbReference>
<evidence type="ECO:0000313" key="1">
    <source>
        <dbReference type="EMBL" id="MDT0338703.1"/>
    </source>
</evidence>
<proteinExistence type="predicted"/>